<evidence type="ECO:0000313" key="2">
    <source>
        <dbReference type="WBParaSite" id="JU765_v2.g20110.t1"/>
    </source>
</evidence>
<organism evidence="1 2">
    <name type="scientific">Panagrolaimus sp. JU765</name>
    <dbReference type="NCBI Taxonomy" id="591449"/>
    <lineage>
        <taxon>Eukaryota</taxon>
        <taxon>Metazoa</taxon>
        <taxon>Ecdysozoa</taxon>
        <taxon>Nematoda</taxon>
        <taxon>Chromadorea</taxon>
        <taxon>Rhabditida</taxon>
        <taxon>Tylenchina</taxon>
        <taxon>Panagrolaimomorpha</taxon>
        <taxon>Panagrolaimoidea</taxon>
        <taxon>Panagrolaimidae</taxon>
        <taxon>Panagrolaimus</taxon>
    </lineage>
</organism>
<proteinExistence type="predicted"/>
<name>A0AC34QWF5_9BILA</name>
<sequence>MDETEQSSAGESDELNQQDEINLKIEPTFQKSSSSSSGFHEQWSCSDEWDFVNKKYRTTIYAKGTFPKRLISPPTPEELADDYDPWV</sequence>
<dbReference type="Proteomes" id="UP000887576">
    <property type="component" value="Unplaced"/>
</dbReference>
<reference evidence="2" key="1">
    <citation type="submission" date="2022-11" db="UniProtKB">
        <authorList>
            <consortium name="WormBaseParasite"/>
        </authorList>
    </citation>
    <scope>IDENTIFICATION</scope>
</reference>
<protein>
    <submittedName>
        <fullName evidence="2">Uncharacterized protein</fullName>
    </submittedName>
</protein>
<accession>A0AC34QWF5</accession>
<evidence type="ECO:0000313" key="1">
    <source>
        <dbReference type="Proteomes" id="UP000887576"/>
    </source>
</evidence>
<dbReference type="WBParaSite" id="JU765_v2.g20110.t1">
    <property type="protein sequence ID" value="JU765_v2.g20110.t1"/>
    <property type="gene ID" value="JU765_v2.g20110"/>
</dbReference>